<name>A0A4R3JSY6_9PROT</name>
<evidence type="ECO:0000313" key="4">
    <source>
        <dbReference type="Proteomes" id="UP000295135"/>
    </source>
</evidence>
<keyword evidence="4" id="KW-1185">Reference proteome</keyword>
<protein>
    <submittedName>
        <fullName evidence="3">Thioredoxin-related protein</fullName>
    </submittedName>
</protein>
<dbReference type="Pfam" id="PF13098">
    <property type="entry name" value="Thioredoxin_2"/>
    <property type="match status" value="1"/>
</dbReference>
<feature type="chain" id="PRO_5020937605" evidence="1">
    <location>
        <begin position="18"/>
        <end position="169"/>
    </location>
</feature>
<feature type="signal peptide" evidence="1">
    <location>
        <begin position="1"/>
        <end position="17"/>
    </location>
</feature>
<dbReference type="RefSeq" id="WP_126463125.1">
    <property type="nucleotide sequence ID" value="NZ_AP018721.1"/>
</dbReference>
<sequence>MRWLLLVLALFALPAMAEVRDPASHFFMPKLGDFKGDLDAARQEGKVGILLMFELDDCPYCHRMKATILNQSEVQDWFRQHFLIYTVDAKGDTAMTDFNGKDTTEKAFALEQRVRATPVFQFYDLTGKPTARFTGATQSKEEFLLLGRYVVEGAYKTMPFNVYKRQAGK</sequence>
<dbReference type="AlphaFoldDB" id="A0A4R3JSY6"/>
<proteinExistence type="predicted"/>
<evidence type="ECO:0000313" key="3">
    <source>
        <dbReference type="EMBL" id="TCS70416.1"/>
    </source>
</evidence>
<dbReference type="PROSITE" id="PS51352">
    <property type="entry name" value="THIOREDOXIN_2"/>
    <property type="match status" value="1"/>
</dbReference>
<evidence type="ECO:0000256" key="1">
    <source>
        <dbReference type="SAM" id="SignalP"/>
    </source>
</evidence>
<dbReference type="Gene3D" id="3.40.30.10">
    <property type="entry name" value="Glutaredoxin"/>
    <property type="match status" value="1"/>
</dbReference>
<dbReference type="CDD" id="cd02951">
    <property type="entry name" value="SoxW"/>
    <property type="match status" value="1"/>
</dbReference>
<evidence type="ECO:0000259" key="2">
    <source>
        <dbReference type="PROSITE" id="PS51352"/>
    </source>
</evidence>
<dbReference type="OrthoDB" id="9811036at2"/>
<feature type="domain" description="Thioredoxin" evidence="2">
    <location>
        <begin position="17"/>
        <end position="156"/>
    </location>
</feature>
<dbReference type="InterPro" id="IPR013766">
    <property type="entry name" value="Thioredoxin_domain"/>
</dbReference>
<dbReference type="InterPro" id="IPR012336">
    <property type="entry name" value="Thioredoxin-like_fold"/>
</dbReference>
<dbReference type="SUPFAM" id="SSF52833">
    <property type="entry name" value="Thioredoxin-like"/>
    <property type="match status" value="1"/>
</dbReference>
<dbReference type="Proteomes" id="UP000295135">
    <property type="component" value="Unassembled WGS sequence"/>
</dbReference>
<dbReference type="EMBL" id="SLZY01000016">
    <property type="protein sequence ID" value="TCS70416.1"/>
    <property type="molecule type" value="Genomic_DNA"/>
</dbReference>
<keyword evidence="1" id="KW-0732">Signal</keyword>
<dbReference type="InterPro" id="IPR041737">
    <property type="entry name" value="SoxW"/>
</dbReference>
<organism evidence="3 4">
    <name type="scientific">Sulfuritortus calidifontis</name>
    <dbReference type="NCBI Taxonomy" id="1914471"/>
    <lineage>
        <taxon>Bacteria</taxon>
        <taxon>Pseudomonadati</taxon>
        <taxon>Pseudomonadota</taxon>
        <taxon>Betaproteobacteria</taxon>
        <taxon>Nitrosomonadales</taxon>
        <taxon>Thiobacillaceae</taxon>
        <taxon>Sulfuritortus</taxon>
    </lineage>
</organism>
<comment type="caution">
    <text evidence="3">The sequence shown here is derived from an EMBL/GenBank/DDBJ whole genome shotgun (WGS) entry which is preliminary data.</text>
</comment>
<accession>A0A4R3JSY6</accession>
<dbReference type="InterPro" id="IPR036249">
    <property type="entry name" value="Thioredoxin-like_sf"/>
</dbReference>
<gene>
    <name evidence="3" type="ORF">EDC61_11615</name>
</gene>
<reference evidence="3 4" key="1">
    <citation type="submission" date="2019-03" db="EMBL/GenBank/DDBJ databases">
        <title>Genomic Encyclopedia of Type Strains, Phase IV (KMG-IV): sequencing the most valuable type-strain genomes for metagenomic binning, comparative biology and taxonomic classification.</title>
        <authorList>
            <person name="Goeker M."/>
        </authorList>
    </citation>
    <scope>NUCLEOTIDE SEQUENCE [LARGE SCALE GENOMIC DNA]</scope>
    <source>
        <strain evidence="3 4">DSM 103923</strain>
    </source>
</reference>